<keyword evidence="2" id="KW-1185">Reference proteome</keyword>
<name>J3M2F2_ORYBR</name>
<proteinExistence type="predicted"/>
<dbReference type="AlphaFoldDB" id="J3M2F2"/>
<accession>J3M2F2</accession>
<reference evidence="1" key="1">
    <citation type="journal article" date="2013" name="Nat. Commun.">
        <title>Whole-genome sequencing of Oryza brachyantha reveals mechanisms underlying Oryza genome evolution.</title>
        <authorList>
            <person name="Chen J."/>
            <person name="Huang Q."/>
            <person name="Gao D."/>
            <person name="Wang J."/>
            <person name="Lang Y."/>
            <person name="Liu T."/>
            <person name="Li B."/>
            <person name="Bai Z."/>
            <person name="Luis Goicoechea J."/>
            <person name="Liang C."/>
            <person name="Chen C."/>
            <person name="Zhang W."/>
            <person name="Sun S."/>
            <person name="Liao Y."/>
            <person name="Zhang X."/>
            <person name="Yang L."/>
            <person name="Song C."/>
            <person name="Wang M."/>
            <person name="Shi J."/>
            <person name="Liu G."/>
            <person name="Liu J."/>
            <person name="Zhou H."/>
            <person name="Zhou W."/>
            <person name="Yu Q."/>
            <person name="An N."/>
            <person name="Chen Y."/>
            <person name="Cai Q."/>
            <person name="Wang B."/>
            <person name="Liu B."/>
            <person name="Min J."/>
            <person name="Huang Y."/>
            <person name="Wu H."/>
            <person name="Li Z."/>
            <person name="Zhang Y."/>
            <person name="Yin Y."/>
            <person name="Song W."/>
            <person name="Jiang J."/>
            <person name="Jackson S.A."/>
            <person name="Wing R.A."/>
            <person name="Wang J."/>
            <person name="Chen M."/>
        </authorList>
    </citation>
    <scope>NUCLEOTIDE SEQUENCE [LARGE SCALE GENOMIC DNA]</scope>
    <source>
        <strain evidence="1">cv. IRGC 101232</strain>
    </source>
</reference>
<evidence type="ECO:0000313" key="2">
    <source>
        <dbReference type="Proteomes" id="UP000006038"/>
    </source>
</evidence>
<sequence length="65" mass="7096">MTRVSPSWTATNTGEDPSGVICTCMPSVSAQRIHQVKQSETSALQVAYKKRCCQSSYTSYSSDSE</sequence>
<protein>
    <submittedName>
        <fullName evidence="1">Uncharacterized protein</fullName>
    </submittedName>
</protein>
<reference evidence="1" key="2">
    <citation type="submission" date="2013-04" db="UniProtKB">
        <authorList>
            <consortium name="EnsemblPlants"/>
        </authorList>
    </citation>
    <scope>IDENTIFICATION</scope>
</reference>
<dbReference type="EnsemblPlants" id="OB04G35770.1">
    <property type="protein sequence ID" value="OB04G35770.1"/>
    <property type="gene ID" value="OB04G35770"/>
</dbReference>
<evidence type="ECO:0000313" key="1">
    <source>
        <dbReference type="EnsemblPlants" id="OB04G35770.1"/>
    </source>
</evidence>
<dbReference type="HOGENOM" id="CLU_2853331_0_0_1"/>
<dbReference type="Proteomes" id="UP000006038">
    <property type="component" value="Chromosome 4"/>
</dbReference>
<organism evidence="1">
    <name type="scientific">Oryza brachyantha</name>
    <name type="common">malo sina</name>
    <dbReference type="NCBI Taxonomy" id="4533"/>
    <lineage>
        <taxon>Eukaryota</taxon>
        <taxon>Viridiplantae</taxon>
        <taxon>Streptophyta</taxon>
        <taxon>Embryophyta</taxon>
        <taxon>Tracheophyta</taxon>
        <taxon>Spermatophyta</taxon>
        <taxon>Magnoliopsida</taxon>
        <taxon>Liliopsida</taxon>
        <taxon>Poales</taxon>
        <taxon>Poaceae</taxon>
        <taxon>BOP clade</taxon>
        <taxon>Oryzoideae</taxon>
        <taxon>Oryzeae</taxon>
        <taxon>Oryzinae</taxon>
        <taxon>Oryza</taxon>
    </lineage>
</organism>
<dbReference type="Gramene" id="OB04G35770.1">
    <property type="protein sequence ID" value="OB04G35770.1"/>
    <property type="gene ID" value="OB04G35770"/>
</dbReference>